<feature type="transmembrane region" description="Helical" evidence="5">
    <location>
        <begin position="311"/>
        <end position="331"/>
    </location>
</feature>
<dbReference type="SUPFAM" id="SSF81321">
    <property type="entry name" value="Family A G protein-coupled receptor-like"/>
    <property type="match status" value="1"/>
</dbReference>
<reference evidence="7" key="1">
    <citation type="journal article" date="2013" name="Genetics">
        <title>The draft genome and transcriptome of Panagrellus redivivus are shaped by the harsh demands of a free-living lifestyle.</title>
        <authorList>
            <person name="Srinivasan J."/>
            <person name="Dillman A.R."/>
            <person name="Macchietto M.G."/>
            <person name="Heikkinen L."/>
            <person name="Lakso M."/>
            <person name="Fracchia K.M."/>
            <person name="Antoshechkin I."/>
            <person name="Mortazavi A."/>
            <person name="Wong G."/>
            <person name="Sternberg P.W."/>
        </authorList>
    </citation>
    <scope>NUCLEOTIDE SEQUENCE [LARGE SCALE GENOMIC DNA]</scope>
    <source>
        <strain evidence="7">MT8872</strain>
    </source>
</reference>
<dbReference type="GO" id="GO:0016020">
    <property type="term" value="C:membrane"/>
    <property type="evidence" value="ECO:0007669"/>
    <property type="project" value="UniProtKB-SubCell"/>
</dbReference>
<dbReference type="AlphaFoldDB" id="A0A7E4WA33"/>
<name>A0A7E4WA33_PANRE</name>
<evidence type="ECO:0000259" key="6">
    <source>
        <dbReference type="PROSITE" id="PS50262"/>
    </source>
</evidence>
<dbReference type="CDD" id="cd14978">
    <property type="entry name" value="7tmA_FMRFamide_R-like"/>
    <property type="match status" value="1"/>
</dbReference>
<comment type="subcellular location">
    <subcellularLocation>
        <location evidence="1">Membrane</location>
    </subcellularLocation>
</comment>
<reference evidence="8" key="2">
    <citation type="submission" date="2020-10" db="UniProtKB">
        <authorList>
            <consortium name="WormBaseParasite"/>
        </authorList>
    </citation>
    <scope>IDENTIFICATION</scope>
</reference>
<evidence type="ECO:0000313" key="8">
    <source>
        <dbReference type="WBParaSite" id="Pan_g8758.t1"/>
    </source>
</evidence>
<keyword evidence="7" id="KW-1185">Reference proteome</keyword>
<dbReference type="Gene3D" id="1.20.1070.10">
    <property type="entry name" value="Rhodopsin 7-helix transmembrane proteins"/>
    <property type="match status" value="1"/>
</dbReference>
<dbReference type="Pfam" id="PF00001">
    <property type="entry name" value="7tm_1"/>
    <property type="match status" value="1"/>
</dbReference>
<feature type="transmembrane region" description="Helical" evidence="5">
    <location>
        <begin position="254"/>
        <end position="280"/>
    </location>
</feature>
<sequence length="405" mass="45787">MDVLNTTASLNYTGDYNGTSTSLTTALWPDNDNATSDDLVAQLLSGDMPTSTPEDVCTVLSTNCECHSTYVFYTYEEKLILGLISLPIISFGLCANILSICIFTHRVMRNSPINWYLAILSCSDTVILLSAFFVLALPRLGEYIMAWEATSFSYVIAPYFYGLMTMAQTVSVWMTVGMSLHRYTGVCFPFQSINILRRKRVIGFILGLISFSIAFNTTRFMEVKVVNNCYRSNIGAMMPVLVPTDLRLDKMYRLIFFGWAYTIMMFVVPFSILIIVNTTVGFTIRRSNRMHTYQTSDASAKKAEAKERQTTIMLIAIVMLFLSCNTLAFVVNILENINAADELYNTLVCFNNLLVIVNASSNIFIYMLFSDKYRILLQYYFCCRCCGEHRALFNSSLDDVQTTAL</sequence>
<evidence type="ECO:0000256" key="2">
    <source>
        <dbReference type="ARBA" id="ARBA00022692"/>
    </source>
</evidence>
<evidence type="ECO:0000256" key="5">
    <source>
        <dbReference type="SAM" id="Phobius"/>
    </source>
</evidence>
<feature type="domain" description="G-protein coupled receptors family 1 profile" evidence="6">
    <location>
        <begin position="95"/>
        <end position="366"/>
    </location>
</feature>
<feature type="transmembrane region" description="Helical" evidence="5">
    <location>
        <begin position="201"/>
        <end position="218"/>
    </location>
</feature>
<dbReference type="Proteomes" id="UP000492821">
    <property type="component" value="Unassembled WGS sequence"/>
</dbReference>
<evidence type="ECO:0000256" key="3">
    <source>
        <dbReference type="ARBA" id="ARBA00022989"/>
    </source>
</evidence>
<feature type="transmembrane region" description="Helical" evidence="5">
    <location>
        <begin position="79"/>
        <end position="103"/>
    </location>
</feature>
<feature type="transmembrane region" description="Helical" evidence="5">
    <location>
        <begin position="343"/>
        <end position="369"/>
    </location>
</feature>
<dbReference type="InterPro" id="IPR052954">
    <property type="entry name" value="GPCR-Ligand_Int"/>
</dbReference>
<evidence type="ECO:0000256" key="4">
    <source>
        <dbReference type="ARBA" id="ARBA00023136"/>
    </source>
</evidence>
<dbReference type="InterPro" id="IPR017452">
    <property type="entry name" value="GPCR_Rhodpsn_7TM"/>
</dbReference>
<dbReference type="GO" id="GO:0004930">
    <property type="term" value="F:G protein-coupled receptor activity"/>
    <property type="evidence" value="ECO:0007669"/>
    <property type="project" value="InterPro"/>
</dbReference>
<dbReference type="WBParaSite" id="Pan_g8758.t1">
    <property type="protein sequence ID" value="Pan_g8758.t1"/>
    <property type="gene ID" value="Pan_g8758"/>
</dbReference>
<dbReference type="PRINTS" id="PR00237">
    <property type="entry name" value="GPCRRHODOPSN"/>
</dbReference>
<proteinExistence type="predicted"/>
<dbReference type="PANTHER" id="PTHR46641:SF1">
    <property type="entry name" value="G-PROTEIN COUPLED RECEPTORS FAMILY 1 PROFILE DOMAIN-CONTAINING PROTEIN"/>
    <property type="match status" value="1"/>
</dbReference>
<dbReference type="PROSITE" id="PS50262">
    <property type="entry name" value="G_PROTEIN_RECEP_F1_2"/>
    <property type="match status" value="1"/>
</dbReference>
<keyword evidence="2 5" id="KW-0812">Transmembrane</keyword>
<protein>
    <submittedName>
        <fullName evidence="8">G_PROTEIN_RECEP_F1_2 domain-containing protein</fullName>
    </submittedName>
</protein>
<dbReference type="InterPro" id="IPR000276">
    <property type="entry name" value="GPCR_Rhodpsn"/>
</dbReference>
<evidence type="ECO:0000256" key="1">
    <source>
        <dbReference type="ARBA" id="ARBA00004370"/>
    </source>
</evidence>
<keyword evidence="4 5" id="KW-0472">Membrane</keyword>
<organism evidence="7 8">
    <name type="scientific">Panagrellus redivivus</name>
    <name type="common">Microworm</name>
    <dbReference type="NCBI Taxonomy" id="6233"/>
    <lineage>
        <taxon>Eukaryota</taxon>
        <taxon>Metazoa</taxon>
        <taxon>Ecdysozoa</taxon>
        <taxon>Nematoda</taxon>
        <taxon>Chromadorea</taxon>
        <taxon>Rhabditida</taxon>
        <taxon>Tylenchina</taxon>
        <taxon>Panagrolaimomorpha</taxon>
        <taxon>Panagrolaimoidea</taxon>
        <taxon>Panagrolaimidae</taxon>
        <taxon>Panagrellus</taxon>
    </lineage>
</organism>
<evidence type="ECO:0000313" key="7">
    <source>
        <dbReference type="Proteomes" id="UP000492821"/>
    </source>
</evidence>
<keyword evidence="3 5" id="KW-1133">Transmembrane helix</keyword>
<accession>A0A7E4WA33</accession>
<feature type="transmembrane region" description="Helical" evidence="5">
    <location>
        <begin position="156"/>
        <end position="180"/>
    </location>
</feature>
<dbReference type="PANTHER" id="PTHR46641">
    <property type="entry name" value="FMRFAMIDE RECEPTOR-RELATED"/>
    <property type="match status" value="1"/>
</dbReference>
<feature type="transmembrane region" description="Helical" evidence="5">
    <location>
        <begin position="115"/>
        <end position="136"/>
    </location>
</feature>